<organism evidence="16 17">
    <name type="scientific">Neisseria oralis</name>
    <dbReference type="NCBI Taxonomy" id="1107316"/>
    <lineage>
        <taxon>Bacteria</taxon>
        <taxon>Pseudomonadati</taxon>
        <taxon>Pseudomonadota</taxon>
        <taxon>Betaproteobacteria</taxon>
        <taxon>Neisseriales</taxon>
        <taxon>Neisseriaceae</taxon>
        <taxon>Neisseria</taxon>
    </lineage>
</organism>
<evidence type="ECO:0000259" key="15">
    <source>
        <dbReference type="Pfam" id="PF07715"/>
    </source>
</evidence>
<evidence type="ECO:0000256" key="4">
    <source>
        <dbReference type="ARBA" id="ARBA00022452"/>
    </source>
</evidence>
<reference evidence="16 17" key="1">
    <citation type="submission" date="2024-11" db="EMBL/GenBank/DDBJ databases">
        <authorList>
            <person name="Mikucki A.G."/>
            <person name="Kahler C.M."/>
        </authorList>
    </citation>
    <scope>NUCLEOTIDE SEQUENCE [LARGE SCALE GENOMIC DNA]</scope>
    <source>
        <strain evidence="16 17">EXNM717</strain>
    </source>
</reference>
<evidence type="ECO:0000256" key="3">
    <source>
        <dbReference type="ARBA" id="ARBA00022448"/>
    </source>
</evidence>
<keyword evidence="4 10" id="KW-1134">Transmembrane beta strand</keyword>
<evidence type="ECO:0000256" key="13">
    <source>
        <dbReference type="SAM" id="SignalP"/>
    </source>
</evidence>
<protein>
    <submittedName>
        <fullName evidence="16">TonB-dependent receptor domain-containing protein</fullName>
    </submittedName>
</protein>
<evidence type="ECO:0000259" key="14">
    <source>
        <dbReference type="Pfam" id="PF00593"/>
    </source>
</evidence>
<evidence type="ECO:0000256" key="2">
    <source>
        <dbReference type="ARBA" id="ARBA00009810"/>
    </source>
</evidence>
<evidence type="ECO:0000256" key="10">
    <source>
        <dbReference type="PROSITE-ProRule" id="PRU01360"/>
    </source>
</evidence>
<evidence type="ECO:0000256" key="12">
    <source>
        <dbReference type="SAM" id="MobiDB-lite"/>
    </source>
</evidence>
<keyword evidence="17" id="KW-1185">Reference proteome</keyword>
<keyword evidence="13" id="KW-0732">Signal</keyword>
<feature type="signal peptide" evidence="13">
    <location>
        <begin position="1"/>
        <end position="26"/>
    </location>
</feature>
<evidence type="ECO:0000256" key="5">
    <source>
        <dbReference type="ARBA" id="ARBA00022692"/>
    </source>
</evidence>
<dbReference type="Proteomes" id="UP001621964">
    <property type="component" value="Unassembled WGS sequence"/>
</dbReference>
<keyword evidence="5 10" id="KW-0812">Transmembrane</keyword>
<dbReference type="Gene3D" id="2.40.170.20">
    <property type="entry name" value="TonB-dependent receptor, beta-barrel domain"/>
    <property type="match status" value="2"/>
</dbReference>
<dbReference type="RefSeq" id="WP_405385716.1">
    <property type="nucleotide sequence ID" value="NZ_JBJGEB010000004.1"/>
</dbReference>
<comment type="caution">
    <text evidence="16">The sequence shown here is derived from an EMBL/GenBank/DDBJ whole genome shotgun (WGS) entry which is preliminary data.</text>
</comment>
<gene>
    <name evidence="16" type="ORF">ACI43T_04965</name>
</gene>
<evidence type="ECO:0000256" key="7">
    <source>
        <dbReference type="ARBA" id="ARBA00023136"/>
    </source>
</evidence>
<comment type="subcellular location">
    <subcellularLocation>
        <location evidence="1 10">Cell outer membrane</location>
        <topology evidence="1 10">Multi-pass membrane protein</topology>
    </subcellularLocation>
</comment>
<dbReference type="EMBL" id="JBJGEB010000004">
    <property type="protein sequence ID" value="MFK7641852.1"/>
    <property type="molecule type" value="Genomic_DNA"/>
</dbReference>
<evidence type="ECO:0000256" key="9">
    <source>
        <dbReference type="ARBA" id="ARBA00023237"/>
    </source>
</evidence>
<dbReference type="Gene3D" id="2.170.130.10">
    <property type="entry name" value="TonB-dependent receptor, plug domain"/>
    <property type="match status" value="1"/>
</dbReference>
<dbReference type="InterPro" id="IPR039426">
    <property type="entry name" value="TonB-dep_rcpt-like"/>
</dbReference>
<proteinExistence type="inferred from homology"/>
<dbReference type="PANTHER" id="PTHR30069:SF41">
    <property type="entry name" value="HEME_HEMOPEXIN UTILIZATION PROTEIN C"/>
    <property type="match status" value="1"/>
</dbReference>
<evidence type="ECO:0000256" key="6">
    <source>
        <dbReference type="ARBA" id="ARBA00023077"/>
    </source>
</evidence>
<dbReference type="InterPro" id="IPR036942">
    <property type="entry name" value="Beta-barrel_TonB_sf"/>
</dbReference>
<dbReference type="PROSITE" id="PS52016">
    <property type="entry name" value="TONB_DEPENDENT_REC_3"/>
    <property type="match status" value="1"/>
</dbReference>
<keyword evidence="8 16" id="KW-0675">Receptor</keyword>
<keyword evidence="7 10" id="KW-0472">Membrane</keyword>
<dbReference type="Pfam" id="PF00593">
    <property type="entry name" value="TonB_dep_Rec_b-barrel"/>
    <property type="match status" value="1"/>
</dbReference>
<feature type="domain" description="TonB-dependent receptor plug" evidence="15">
    <location>
        <begin position="67"/>
        <end position="167"/>
    </location>
</feature>
<evidence type="ECO:0000256" key="1">
    <source>
        <dbReference type="ARBA" id="ARBA00004571"/>
    </source>
</evidence>
<dbReference type="InterPro" id="IPR037066">
    <property type="entry name" value="Plug_dom_sf"/>
</dbReference>
<comment type="similarity">
    <text evidence="2 10 11">Belongs to the TonB-dependent receptor family.</text>
</comment>
<keyword evidence="3 10" id="KW-0813">Transport</keyword>
<evidence type="ECO:0000256" key="11">
    <source>
        <dbReference type="RuleBase" id="RU003357"/>
    </source>
</evidence>
<keyword evidence="6 11" id="KW-0798">TonB box</keyword>
<name>A0ABW8Q4W3_9NEIS</name>
<dbReference type="InterPro" id="IPR000531">
    <property type="entry name" value="Beta-barrel_TonB"/>
</dbReference>
<feature type="region of interest" description="Disordered" evidence="12">
    <location>
        <begin position="493"/>
        <end position="514"/>
    </location>
</feature>
<accession>A0ABW8Q4W3</accession>
<sequence>MRNHPLTFKTIVACLSILWHSPHLWAADAATPDTAVLDTIEVRGKRLTQDQKGEAQQYSKNVSNAYLGKEYLERYRPDAAGDILKGLNGVYNMNTRNAGSAITPSIRGIAGKGRIPVTIDGTEQTVDVWMNNYGVADRNYVDPALFRSIAVEKGPSMTRGVKSGVGGSVAIQTIEPEDIVPEGKKWGIQIKGSFSGNTAKPRVDNLQYLGVEDYRTIPSRPTADGAAGAVAGTLEPYQALDFQEKNPPRSRGSKIGNFKDDRSGMVSAAFKTDISDGLIAYSDRKKGNYFSGKRGAGGYLNNPEYDPDNADFGNTGATMIPNMAKLYRPGEEVFNSNVANKSLLLKNNWYLPNNQKISLGHMRTRVRFGENNPFYNAILLGFSNEFNFTGRPPLVIPAQTLNSTIDTKSHKIGYEWKPEGSRWIDLQANIWRTQTTGSRHQSGGPDLAVTYGDQEYDKWANCFVHNKIPSEFIGRHISEGIGCRELVAEGLVPAEEPKDPPPVPGAYRVKSGVEQRTRATRTGADISNRMRLTDKLAMTLSANVQYEKLDESNRITSNDKDIFDIIGAATAATAVAGPRAGRRHEWGTGVAFDWQATDRLNIQAGIRYDKFWAYDDALAKARRSRKDPFYSVDLQGGKSSDGYILGSYIPYYELIANKEEADDVRKILRTEDVDESNRLINEFRNKYGYDYNDKGYSINGERQTGEVIYANANGDNPQVDNPSFNHDEAVYRQKEIYTPYIDGKYQGPVFAQGQFNEKVNNPQGLQGSYFKYLTNAAIDDVKTPYLQKKERATTMGSTGGHRLYKKPANEDEVWPMPKHLKASAWSPVIAVSYDLTDNSRLFARFAQATRFPSIYEATTTNVNLLEAYNTEFNLKPERSTNWEAGYSFNFAPYWQRLKHGNIRLTYYNNTIKNAIDITENKNLTQYDKKQTSGIELQSRIDSGKWFASFGANYRLKQRTCDKSTAFNYDVYNNRIPECIDGGFGATRFYQTMQPKYSLNLDVGTRRFNNRLELGMRGIYHSTVDTGQQDELARQGLARIMQASGRPYHWRSALVLDAYGRYNFGKNLSMNFSVSNLTNRYYLDPMSNVPIPAPGRAVTVGFTGKF</sequence>
<keyword evidence="9 10" id="KW-0998">Cell outer membrane</keyword>
<evidence type="ECO:0000256" key="8">
    <source>
        <dbReference type="ARBA" id="ARBA00023170"/>
    </source>
</evidence>
<dbReference type="PANTHER" id="PTHR30069">
    <property type="entry name" value="TONB-DEPENDENT OUTER MEMBRANE RECEPTOR"/>
    <property type="match status" value="1"/>
</dbReference>
<evidence type="ECO:0000313" key="17">
    <source>
        <dbReference type="Proteomes" id="UP001621964"/>
    </source>
</evidence>
<dbReference type="InterPro" id="IPR012910">
    <property type="entry name" value="Plug_dom"/>
</dbReference>
<dbReference type="SUPFAM" id="SSF56935">
    <property type="entry name" value="Porins"/>
    <property type="match status" value="1"/>
</dbReference>
<dbReference type="Pfam" id="PF07715">
    <property type="entry name" value="Plug"/>
    <property type="match status" value="1"/>
</dbReference>
<feature type="chain" id="PRO_5045105819" evidence="13">
    <location>
        <begin position="27"/>
        <end position="1105"/>
    </location>
</feature>
<evidence type="ECO:0000313" key="16">
    <source>
        <dbReference type="EMBL" id="MFK7641852.1"/>
    </source>
</evidence>
<feature type="domain" description="TonB-dependent receptor-like beta-barrel" evidence="14">
    <location>
        <begin position="684"/>
        <end position="1076"/>
    </location>
</feature>